<gene>
    <name evidence="2" type="ORF">F2Q69_00038359</name>
</gene>
<dbReference type="EMBL" id="QGKX02000004">
    <property type="protein sequence ID" value="KAF3601028.1"/>
    <property type="molecule type" value="Genomic_DNA"/>
</dbReference>
<organism evidence="2 3">
    <name type="scientific">Brassica cretica</name>
    <name type="common">Mustard</name>
    <dbReference type="NCBI Taxonomy" id="69181"/>
    <lineage>
        <taxon>Eukaryota</taxon>
        <taxon>Viridiplantae</taxon>
        <taxon>Streptophyta</taxon>
        <taxon>Embryophyta</taxon>
        <taxon>Tracheophyta</taxon>
        <taxon>Spermatophyta</taxon>
        <taxon>Magnoliopsida</taxon>
        <taxon>eudicotyledons</taxon>
        <taxon>Gunneridae</taxon>
        <taxon>Pentapetalae</taxon>
        <taxon>rosids</taxon>
        <taxon>malvids</taxon>
        <taxon>Brassicales</taxon>
        <taxon>Brassicaceae</taxon>
        <taxon>Brassiceae</taxon>
        <taxon>Brassica</taxon>
    </lineage>
</organism>
<evidence type="ECO:0000313" key="3">
    <source>
        <dbReference type="Proteomes" id="UP000712600"/>
    </source>
</evidence>
<comment type="caution">
    <text evidence="2">The sequence shown here is derived from an EMBL/GenBank/DDBJ whole genome shotgun (WGS) entry which is preliminary data.</text>
</comment>
<keyword evidence="1" id="KW-0472">Membrane</keyword>
<keyword evidence="1" id="KW-1133">Transmembrane helix</keyword>
<name>A0A8S9SI54_BRACR</name>
<sequence length="118" mass="13290">MSLPVVAAALMVVLAAVLIRVVNWVWITPKKLERYLRRQGLPGTPYTPLFGDIKKNINMLMEARSKPISLTDDVIPYLLPLALKMFNSHGTALSLPICFYFICDSRSFLPLVCIRLIS</sequence>
<keyword evidence="1" id="KW-0812">Transmembrane</keyword>
<dbReference type="Proteomes" id="UP000712600">
    <property type="component" value="Unassembled WGS sequence"/>
</dbReference>
<proteinExistence type="predicted"/>
<feature type="transmembrane region" description="Helical" evidence="1">
    <location>
        <begin position="6"/>
        <end position="27"/>
    </location>
</feature>
<reference evidence="2" key="1">
    <citation type="submission" date="2019-12" db="EMBL/GenBank/DDBJ databases">
        <title>Genome sequencing and annotation of Brassica cretica.</title>
        <authorList>
            <person name="Studholme D.J."/>
            <person name="Sarris P."/>
        </authorList>
    </citation>
    <scope>NUCLEOTIDE SEQUENCE</scope>
    <source>
        <strain evidence="2">PFS-109/04</strain>
        <tissue evidence="2">Leaf</tissue>
    </source>
</reference>
<evidence type="ECO:0000313" key="2">
    <source>
        <dbReference type="EMBL" id="KAF3601028.1"/>
    </source>
</evidence>
<dbReference type="AlphaFoldDB" id="A0A8S9SI54"/>
<protein>
    <submittedName>
        <fullName evidence="2">Uncharacterized protein</fullName>
    </submittedName>
</protein>
<accession>A0A8S9SI54</accession>
<dbReference type="OrthoDB" id="1470350at2759"/>
<evidence type="ECO:0000256" key="1">
    <source>
        <dbReference type="SAM" id="Phobius"/>
    </source>
</evidence>